<keyword evidence="4" id="KW-1185">Reference proteome</keyword>
<feature type="region of interest" description="Disordered" evidence="1">
    <location>
        <begin position="1"/>
        <end position="52"/>
    </location>
</feature>
<evidence type="ECO:0000313" key="4">
    <source>
        <dbReference type="Proteomes" id="UP001183629"/>
    </source>
</evidence>
<comment type="caution">
    <text evidence="3">The sequence shown here is derived from an EMBL/GenBank/DDBJ whole genome shotgun (WGS) entry which is preliminary data.</text>
</comment>
<organism evidence="3 4">
    <name type="scientific">Catenuloplanes niger</name>
    <dbReference type="NCBI Taxonomy" id="587534"/>
    <lineage>
        <taxon>Bacteria</taxon>
        <taxon>Bacillati</taxon>
        <taxon>Actinomycetota</taxon>
        <taxon>Actinomycetes</taxon>
        <taxon>Micromonosporales</taxon>
        <taxon>Micromonosporaceae</taxon>
        <taxon>Catenuloplanes</taxon>
    </lineage>
</organism>
<dbReference type="Proteomes" id="UP001183629">
    <property type="component" value="Unassembled WGS sequence"/>
</dbReference>
<reference evidence="3 4" key="1">
    <citation type="submission" date="2023-07" db="EMBL/GenBank/DDBJ databases">
        <title>Sequencing the genomes of 1000 actinobacteria strains.</title>
        <authorList>
            <person name="Klenk H.-P."/>
        </authorList>
    </citation>
    <scope>NUCLEOTIDE SEQUENCE [LARGE SCALE GENOMIC DNA]</scope>
    <source>
        <strain evidence="3 4">DSM 44711</strain>
    </source>
</reference>
<evidence type="ECO:0000256" key="1">
    <source>
        <dbReference type="SAM" id="MobiDB-lite"/>
    </source>
</evidence>
<feature type="domain" description="SCO6045-like C-terminal" evidence="2">
    <location>
        <begin position="57"/>
        <end position="138"/>
    </location>
</feature>
<dbReference type="EMBL" id="JAVDYC010000001">
    <property type="protein sequence ID" value="MDR7321368.1"/>
    <property type="molecule type" value="Genomic_DNA"/>
</dbReference>
<dbReference type="Pfam" id="PF26136">
    <property type="entry name" value="SCO6045_C"/>
    <property type="match status" value="1"/>
</dbReference>
<sequence>MDDRDRGGPAGAPHDAPADLPRDPAAGPVRDLTAGPPRDPAAGPVRDLAAGPSRGLAAGQEALVAALTAGAPVPAGFDTRLVGVARAALLRKRAGVVARQWPMLAAGYGPEWITAFAEWAAGRPTTGSLRDGWDFARARGVRGPAAEEELARREVAWRYDGVGEPRPRRIPAVRRTPGMVFVQVGGRVFSRSRQL</sequence>
<dbReference type="InterPro" id="IPR058711">
    <property type="entry name" value="SCO6045-like_C"/>
</dbReference>
<dbReference type="AlphaFoldDB" id="A0AAE3ZNH0"/>
<name>A0AAE3ZNH0_9ACTN</name>
<evidence type="ECO:0000313" key="3">
    <source>
        <dbReference type="EMBL" id="MDR7321368.1"/>
    </source>
</evidence>
<gene>
    <name evidence="3" type="ORF">J2S44_001618</name>
</gene>
<accession>A0AAE3ZNH0</accession>
<evidence type="ECO:0000259" key="2">
    <source>
        <dbReference type="Pfam" id="PF26136"/>
    </source>
</evidence>
<dbReference type="RefSeq" id="WP_310410338.1">
    <property type="nucleotide sequence ID" value="NZ_JAVDYC010000001.1"/>
</dbReference>
<proteinExistence type="predicted"/>
<protein>
    <recommendedName>
        <fullName evidence="2">SCO6045-like C-terminal domain-containing protein</fullName>
    </recommendedName>
</protein>